<protein>
    <submittedName>
        <fullName evidence="11">Nucleoside:proton symporter</fullName>
    </submittedName>
</protein>
<organism evidence="11 12">
    <name type="scientific">Solidesulfovibrio carbinolicus</name>
    <dbReference type="NCBI Taxonomy" id="296842"/>
    <lineage>
        <taxon>Bacteria</taxon>
        <taxon>Pseudomonadati</taxon>
        <taxon>Thermodesulfobacteriota</taxon>
        <taxon>Desulfovibrionia</taxon>
        <taxon>Desulfovibrionales</taxon>
        <taxon>Desulfovibrionaceae</taxon>
        <taxon>Solidesulfovibrio</taxon>
    </lineage>
</organism>
<feature type="domain" description="Concentrative nucleoside transporter C-terminal" evidence="9">
    <location>
        <begin position="206"/>
        <end position="409"/>
    </location>
</feature>
<keyword evidence="4 7" id="KW-0812">Transmembrane</keyword>
<dbReference type="PANTHER" id="PTHR10590:SF4">
    <property type="entry name" value="SOLUTE CARRIER FAMILY 28 MEMBER 3"/>
    <property type="match status" value="1"/>
</dbReference>
<feature type="transmembrane region" description="Helical" evidence="7">
    <location>
        <begin position="297"/>
        <end position="315"/>
    </location>
</feature>
<dbReference type="Pfam" id="PF01773">
    <property type="entry name" value="Nucleos_tra2_N"/>
    <property type="match status" value="1"/>
</dbReference>
<dbReference type="OrthoDB" id="9766455at2"/>
<feature type="transmembrane region" description="Helical" evidence="7">
    <location>
        <begin position="94"/>
        <end position="118"/>
    </location>
</feature>
<comment type="subcellular location">
    <subcellularLocation>
        <location evidence="1">Cell membrane</location>
        <topology evidence="1">Multi-pass membrane protein</topology>
    </subcellularLocation>
</comment>
<name>A0A4P6HMT3_9BACT</name>
<evidence type="ECO:0000259" key="10">
    <source>
        <dbReference type="Pfam" id="PF07670"/>
    </source>
</evidence>
<gene>
    <name evidence="11" type="ORF">C3Y92_08705</name>
</gene>
<feature type="transmembrane region" description="Helical" evidence="7">
    <location>
        <begin position="260"/>
        <end position="285"/>
    </location>
</feature>
<comment type="similarity">
    <text evidence="2">Belongs to the concentrative nucleoside transporter (CNT) (TC 2.A.41) family.</text>
</comment>
<evidence type="ECO:0000256" key="2">
    <source>
        <dbReference type="ARBA" id="ARBA00009033"/>
    </source>
</evidence>
<feature type="domain" description="Nucleoside transporter/FeoB GTPase Gate" evidence="10">
    <location>
        <begin position="99"/>
        <end position="196"/>
    </location>
</feature>
<feature type="transmembrane region" description="Helical" evidence="7">
    <location>
        <begin position="138"/>
        <end position="161"/>
    </location>
</feature>
<proteinExistence type="inferred from homology"/>
<evidence type="ECO:0000256" key="6">
    <source>
        <dbReference type="ARBA" id="ARBA00023136"/>
    </source>
</evidence>
<dbReference type="InterPro" id="IPR011642">
    <property type="entry name" value="Gate_dom"/>
</dbReference>
<evidence type="ECO:0000256" key="4">
    <source>
        <dbReference type="ARBA" id="ARBA00022692"/>
    </source>
</evidence>
<dbReference type="InterPro" id="IPR008276">
    <property type="entry name" value="C_nuclsd_transpt"/>
</dbReference>
<feature type="transmembrane region" description="Helical" evidence="7">
    <location>
        <begin position="354"/>
        <end position="379"/>
    </location>
</feature>
<feature type="transmembrane region" description="Helical" evidence="7">
    <location>
        <begin position="391"/>
        <end position="413"/>
    </location>
</feature>
<dbReference type="GO" id="GO:0005337">
    <property type="term" value="F:nucleoside transmembrane transporter activity"/>
    <property type="evidence" value="ECO:0007669"/>
    <property type="project" value="InterPro"/>
</dbReference>
<evidence type="ECO:0000256" key="1">
    <source>
        <dbReference type="ARBA" id="ARBA00004651"/>
    </source>
</evidence>
<evidence type="ECO:0000313" key="11">
    <source>
        <dbReference type="EMBL" id="QAZ67300.1"/>
    </source>
</evidence>
<dbReference type="Proteomes" id="UP000293296">
    <property type="component" value="Chromosome"/>
</dbReference>
<keyword evidence="3" id="KW-1003">Cell membrane</keyword>
<evidence type="ECO:0000256" key="5">
    <source>
        <dbReference type="ARBA" id="ARBA00022989"/>
    </source>
</evidence>
<keyword evidence="12" id="KW-1185">Reference proteome</keyword>
<accession>A0A4P6HMT3</accession>
<feature type="transmembrane region" description="Helical" evidence="7">
    <location>
        <begin position="207"/>
        <end position="226"/>
    </location>
</feature>
<evidence type="ECO:0000259" key="8">
    <source>
        <dbReference type="Pfam" id="PF01773"/>
    </source>
</evidence>
<feature type="transmembrane region" description="Helical" evidence="7">
    <location>
        <begin position="31"/>
        <end position="49"/>
    </location>
</feature>
<dbReference type="RefSeq" id="WP_129351761.1">
    <property type="nucleotide sequence ID" value="NZ_CP026538.1"/>
</dbReference>
<sequence length="414" mass="42864">MLQPLFGLCVILLVAGLISERKGVIPWRMCLGGLALQFVLAALMLKAPFLRGVFMALNAVVAAMDEATRAGTAFVFGFVGGGPAPFAVTDPGSAFILGFQALPLVIVIAALASLLYYWRVLPYVVRGFSLILERAMGIGGVLGVGAGGCIFLGMIEAPLLIRPYMERITRSELFAMMATGMSCIAGTMLMLYATVLKGIIPDALGHILTASVIHAPAALLIAGLMLPETKEPTLGRKIPKSPASGSMDAVVSGTADGLKLFWSIIATLLVFVALVKLANILLGALPDVADAPLTLERMLGVAMAPAAWLIGVPWAEAATAGSLLGTKIVLNEFIAFIDMAKLPPDALSEHARLILTYAMCSFANCGSVGILLAGMTAICPSRKAEITALGGRALIGGVLASLSTGAVVGILAAF</sequence>
<dbReference type="InterPro" id="IPR011657">
    <property type="entry name" value="CNT_C_dom"/>
</dbReference>
<feature type="transmembrane region" description="Helical" evidence="7">
    <location>
        <begin position="70"/>
        <end position="88"/>
    </location>
</feature>
<dbReference type="Pfam" id="PF07670">
    <property type="entry name" value="Gate"/>
    <property type="match status" value="1"/>
</dbReference>
<evidence type="ECO:0000313" key="12">
    <source>
        <dbReference type="Proteomes" id="UP000293296"/>
    </source>
</evidence>
<dbReference type="GO" id="GO:0005886">
    <property type="term" value="C:plasma membrane"/>
    <property type="evidence" value="ECO:0007669"/>
    <property type="project" value="UniProtKB-SubCell"/>
</dbReference>
<evidence type="ECO:0000256" key="7">
    <source>
        <dbReference type="SAM" id="Phobius"/>
    </source>
</evidence>
<dbReference type="KEGG" id="dcb:C3Y92_08705"/>
<keyword evidence="6 7" id="KW-0472">Membrane</keyword>
<dbReference type="EMBL" id="CP026538">
    <property type="protein sequence ID" value="QAZ67300.1"/>
    <property type="molecule type" value="Genomic_DNA"/>
</dbReference>
<dbReference type="Pfam" id="PF07662">
    <property type="entry name" value="Nucleos_tra2_C"/>
    <property type="match status" value="1"/>
</dbReference>
<evidence type="ECO:0000259" key="9">
    <source>
        <dbReference type="Pfam" id="PF07662"/>
    </source>
</evidence>
<evidence type="ECO:0000256" key="3">
    <source>
        <dbReference type="ARBA" id="ARBA00022475"/>
    </source>
</evidence>
<keyword evidence="5 7" id="KW-1133">Transmembrane helix</keyword>
<feature type="domain" description="Concentrative nucleoside transporter N-terminal" evidence="8">
    <location>
        <begin position="6"/>
        <end position="77"/>
    </location>
</feature>
<dbReference type="AlphaFoldDB" id="A0A4P6HMT3"/>
<dbReference type="GO" id="GO:0015293">
    <property type="term" value="F:symporter activity"/>
    <property type="evidence" value="ECO:0007669"/>
    <property type="project" value="TreeGrafter"/>
</dbReference>
<dbReference type="PANTHER" id="PTHR10590">
    <property type="entry name" value="SODIUM/NUCLEOSIDE COTRANSPORTER"/>
    <property type="match status" value="1"/>
</dbReference>
<reference evidence="11 12" key="1">
    <citation type="submission" date="2018-02" db="EMBL/GenBank/DDBJ databases">
        <title>Genome sequence of Desulfovibrio carbinolicus DSM 3852.</title>
        <authorList>
            <person name="Wilbanks E."/>
            <person name="Skennerton C.T."/>
            <person name="Orphan V.J."/>
        </authorList>
    </citation>
    <scope>NUCLEOTIDE SEQUENCE [LARGE SCALE GENOMIC DNA]</scope>
    <source>
        <strain evidence="11 12">DSM 3852</strain>
    </source>
</reference>
<feature type="transmembrane region" description="Helical" evidence="7">
    <location>
        <begin position="173"/>
        <end position="195"/>
    </location>
</feature>
<dbReference type="InterPro" id="IPR002668">
    <property type="entry name" value="CNT_N_dom"/>
</dbReference>